<organism evidence="2 3">
    <name type="scientific">Amborella trichopoda</name>
    <dbReference type="NCBI Taxonomy" id="13333"/>
    <lineage>
        <taxon>Eukaryota</taxon>
        <taxon>Viridiplantae</taxon>
        <taxon>Streptophyta</taxon>
        <taxon>Embryophyta</taxon>
        <taxon>Tracheophyta</taxon>
        <taxon>Spermatophyta</taxon>
        <taxon>Magnoliopsida</taxon>
        <taxon>Amborellales</taxon>
        <taxon>Amborellaceae</taxon>
        <taxon>Amborella</taxon>
    </lineage>
</organism>
<feature type="compositionally biased region" description="Basic and acidic residues" evidence="1">
    <location>
        <begin position="38"/>
        <end position="49"/>
    </location>
</feature>
<sequence length="82" mass="8866">MHNRHGNGVGLKGPCSGSHNRTHSTWPEGNNGVRHGRTSGERPKGIEGVKLEETNEAEAWPLRGWCRVPVGTLTALLAKSTE</sequence>
<proteinExistence type="predicted"/>
<evidence type="ECO:0000256" key="1">
    <source>
        <dbReference type="SAM" id="MobiDB-lite"/>
    </source>
</evidence>
<dbReference type="Proteomes" id="UP000017836">
    <property type="component" value="Unassembled WGS sequence"/>
</dbReference>
<keyword evidence="3" id="KW-1185">Reference proteome</keyword>
<dbReference type="HOGENOM" id="CLU_2561320_0_0_1"/>
<dbReference type="Gramene" id="ERM96593">
    <property type="protein sequence ID" value="ERM96593"/>
    <property type="gene ID" value="AMTR_s00001p00270820"/>
</dbReference>
<feature type="region of interest" description="Disordered" evidence="1">
    <location>
        <begin position="1"/>
        <end position="49"/>
    </location>
</feature>
<evidence type="ECO:0000313" key="3">
    <source>
        <dbReference type="Proteomes" id="UP000017836"/>
    </source>
</evidence>
<reference evidence="3" key="1">
    <citation type="journal article" date="2013" name="Science">
        <title>The Amborella genome and the evolution of flowering plants.</title>
        <authorList>
            <consortium name="Amborella Genome Project"/>
        </authorList>
    </citation>
    <scope>NUCLEOTIDE SEQUENCE [LARGE SCALE GENOMIC DNA]</scope>
</reference>
<dbReference type="EMBL" id="KI397142">
    <property type="protein sequence ID" value="ERM96593.1"/>
    <property type="molecule type" value="Genomic_DNA"/>
</dbReference>
<accession>W1NM33</accession>
<feature type="compositionally biased region" description="Polar residues" evidence="1">
    <location>
        <begin position="17"/>
        <end position="28"/>
    </location>
</feature>
<dbReference type="AlphaFoldDB" id="W1NM33"/>
<gene>
    <name evidence="2" type="ORF">AMTR_s00001p00270820</name>
</gene>
<evidence type="ECO:0000313" key="2">
    <source>
        <dbReference type="EMBL" id="ERM96593.1"/>
    </source>
</evidence>
<protein>
    <submittedName>
        <fullName evidence="2">Uncharacterized protein</fullName>
    </submittedName>
</protein>
<name>W1NM33_AMBTC</name>